<feature type="region of interest" description="Disordered" evidence="1">
    <location>
        <begin position="42"/>
        <end position="72"/>
    </location>
</feature>
<dbReference type="HOGENOM" id="CLU_1463321_0_0_1"/>
<dbReference type="EnsemblPlants" id="LPERR03G00240.1">
    <property type="protein sequence ID" value="LPERR03G00240.1"/>
    <property type="gene ID" value="LPERR03G00240"/>
</dbReference>
<accession>A0A0D9VNA0</accession>
<dbReference type="Gramene" id="LPERR03G00240.1">
    <property type="protein sequence ID" value="LPERR03G00240.1"/>
    <property type="gene ID" value="LPERR03G00240"/>
</dbReference>
<proteinExistence type="predicted"/>
<reference evidence="3" key="2">
    <citation type="submission" date="2013-12" db="EMBL/GenBank/DDBJ databases">
        <authorList>
            <person name="Yu Y."/>
            <person name="Lee S."/>
            <person name="de Baynast K."/>
            <person name="Wissotski M."/>
            <person name="Liu L."/>
            <person name="Talag J."/>
            <person name="Goicoechea J."/>
            <person name="Angelova A."/>
            <person name="Jetty R."/>
            <person name="Kudrna D."/>
            <person name="Golser W."/>
            <person name="Rivera L."/>
            <person name="Zhang J."/>
            <person name="Wing R."/>
        </authorList>
    </citation>
    <scope>NUCLEOTIDE SEQUENCE</scope>
</reference>
<dbReference type="AlphaFoldDB" id="A0A0D9VNA0"/>
<name>A0A0D9VNA0_9ORYZ</name>
<feature type="region of interest" description="Disordered" evidence="1">
    <location>
        <begin position="139"/>
        <end position="161"/>
    </location>
</feature>
<keyword evidence="3" id="KW-1185">Reference proteome</keyword>
<dbReference type="Proteomes" id="UP000032180">
    <property type="component" value="Chromosome 3"/>
</dbReference>
<reference evidence="2" key="3">
    <citation type="submission" date="2015-04" db="UniProtKB">
        <authorList>
            <consortium name="EnsemblPlants"/>
        </authorList>
    </citation>
    <scope>IDENTIFICATION</scope>
</reference>
<evidence type="ECO:0000313" key="2">
    <source>
        <dbReference type="EnsemblPlants" id="LPERR03G00240.1"/>
    </source>
</evidence>
<evidence type="ECO:0000313" key="3">
    <source>
        <dbReference type="Proteomes" id="UP000032180"/>
    </source>
</evidence>
<evidence type="ECO:0000256" key="1">
    <source>
        <dbReference type="SAM" id="MobiDB-lite"/>
    </source>
</evidence>
<protein>
    <submittedName>
        <fullName evidence="2">Uncharacterized protein</fullName>
    </submittedName>
</protein>
<organism evidence="2 3">
    <name type="scientific">Leersia perrieri</name>
    <dbReference type="NCBI Taxonomy" id="77586"/>
    <lineage>
        <taxon>Eukaryota</taxon>
        <taxon>Viridiplantae</taxon>
        <taxon>Streptophyta</taxon>
        <taxon>Embryophyta</taxon>
        <taxon>Tracheophyta</taxon>
        <taxon>Spermatophyta</taxon>
        <taxon>Magnoliopsida</taxon>
        <taxon>Liliopsida</taxon>
        <taxon>Poales</taxon>
        <taxon>Poaceae</taxon>
        <taxon>BOP clade</taxon>
        <taxon>Oryzoideae</taxon>
        <taxon>Oryzeae</taxon>
        <taxon>Oryzinae</taxon>
        <taxon>Leersia</taxon>
    </lineage>
</organism>
<sequence length="204" mass="22090">MAGAVTPAATAVERLSRPSPRRFPSLVACAAVEKWRSCPRRASMPPHPDASYPHSTPPQGAALPLPSYPPAIDKPHGGKDSYLLFVVHIAAAIHLPIAVPKPIQRRQQPLLSDRSLPASPLSAPPNSFLDYLLEEGGRREMRGGRGGRWRADGGGSPGSGRRRLQTALQEVHFVALAKRETVLVNLYVLTEVSAIKFITYALEN</sequence>
<reference evidence="2 3" key="1">
    <citation type="submission" date="2012-08" db="EMBL/GenBank/DDBJ databases">
        <title>Oryza genome evolution.</title>
        <authorList>
            <person name="Wing R.A."/>
        </authorList>
    </citation>
    <scope>NUCLEOTIDE SEQUENCE</scope>
</reference>